<comment type="caution">
    <text evidence="2">The sequence shown here is derived from an EMBL/GenBank/DDBJ whole genome shotgun (WGS) entry which is preliminary data.</text>
</comment>
<evidence type="ECO:0000313" key="2">
    <source>
        <dbReference type="EMBL" id="MEZ0163655.1"/>
    </source>
</evidence>
<dbReference type="EMBL" id="JBGFTU010000002">
    <property type="protein sequence ID" value="MEZ0163655.1"/>
    <property type="molecule type" value="Genomic_DNA"/>
</dbReference>
<dbReference type="Proteomes" id="UP001565927">
    <property type="component" value="Unassembled WGS sequence"/>
</dbReference>
<keyword evidence="3" id="KW-1185">Reference proteome</keyword>
<organism evidence="2 3">
    <name type="scientific">Kineococcus halophytocola</name>
    <dbReference type="NCBI Taxonomy" id="3234027"/>
    <lineage>
        <taxon>Bacteria</taxon>
        <taxon>Bacillati</taxon>
        <taxon>Actinomycetota</taxon>
        <taxon>Actinomycetes</taxon>
        <taxon>Kineosporiales</taxon>
        <taxon>Kineosporiaceae</taxon>
        <taxon>Kineococcus</taxon>
    </lineage>
</organism>
<accession>A0ABV4GZL1</accession>
<dbReference type="RefSeq" id="WP_370439906.1">
    <property type="nucleotide sequence ID" value="NZ_JBGFTU010000002.1"/>
</dbReference>
<evidence type="ECO:0000259" key="1">
    <source>
        <dbReference type="Pfam" id="PF04213"/>
    </source>
</evidence>
<dbReference type="InterPro" id="IPR007331">
    <property type="entry name" value="Htaa"/>
</dbReference>
<evidence type="ECO:0000313" key="3">
    <source>
        <dbReference type="Proteomes" id="UP001565927"/>
    </source>
</evidence>
<sequence>MTAGVTAGPGLVWALKRSFTDYVESMDDGVVEVAGGATRLPDGSFHFPPLPSPDPAVLRFGGTVTCSGHQGMLVVRWADPEVLDHGGRRWLTVADEDEPGGRRTFLDLGGGTTDGATVRHPRPVLTALGAEVFFDTYRPGTVFDPVLLVLGTGAPAPAG</sequence>
<dbReference type="Pfam" id="PF04213">
    <property type="entry name" value="HtaA"/>
    <property type="match status" value="1"/>
</dbReference>
<reference evidence="2 3" key="1">
    <citation type="submission" date="2024-07" db="EMBL/GenBank/DDBJ databases">
        <authorList>
            <person name="Thanompreechachai J."/>
            <person name="Duangmal K."/>
        </authorList>
    </citation>
    <scope>NUCLEOTIDE SEQUENCE [LARGE SCALE GENOMIC DNA]</scope>
    <source>
        <strain evidence="2 3">LSe6-4</strain>
    </source>
</reference>
<name>A0ABV4GZL1_9ACTN</name>
<feature type="domain" description="Htaa" evidence="1">
    <location>
        <begin position="11"/>
        <end position="146"/>
    </location>
</feature>
<protein>
    <submittedName>
        <fullName evidence="2">HtaA domain-containing protein</fullName>
    </submittedName>
</protein>
<proteinExistence type="predicted"/>
<gene>
    <name evidence="2" type="ORF">AB2L27_02615</name>
</gene>